<accession>A0ABU0W9A8</accession>
<proteinExistence type="predicted"/>
<dbReference type="InterPro" id="IPR006680">
    <property type="entry name" value="Amidohydro-rel"/>
</dbReference>
<evidence type="ECO:0000313" key="4">
    <source>
        <dbReference type="Proteomes" id="UP001239019"/>
    </source>
</evidence>
<dbReference type="Gene3D" id="2.30.40.10">
    <property type="entry name" value="Urease, subunit C, domain 1"/>
    <property type="match status" value="1"/>
</dbReference>
<dbReference type="EMBL" id="JAVDDT010000008">
    <property type="protein sequence ID" value="MDQ2070629.1"/>
    <property type="molecule type" value="Genomic_DNA"/>
</dbReference>
<feature type="chain" id="PRO_5047493563" evidence="1">
    <location>
        <begin position="19"/>
        <end position="426"/>
    </location>
</feature>
<dbReference type="PANTHER" id="PTHR43135">
    <property type="entry name" value="ALPHA-D-RIBOSE 1-METHYLPHOSPHONATE 5-TRIPHOSPHATE DIPHOSPHATASE"/>
    <property type="match status" value="1"/>
</dbReference>
<dbReference type="Pfam" id="PF01979">
    <property type="entry name" value="Amidohydro_1"/>
    <property type="match status" value="1"/>
</dbReference>
<keyword evidence="1" id="KW-0732">Signal</keyword>
<dbReference type="SUPFAM" id="SSF51338">
    <property type="entry name" value="Composite domain of metallo-dependent hydrolases"/>
    <property type="match status" value="1"/>
</dbReference>
<name>A0ABU0W9A8_9GAMM</name>
<dbReference type="RefSeq" id="WP_306729124.1">
    <property type="nucleotide sequence ID" value="NZ_JAVDDT010000008.1"/>
</dbReference>
<protein>
    <submittedName>
        <fullName evidence="3">Amidohydrolase family protein</fullName>
    </submittedName>
</protein>
<dbReference type="InterPro" id="IPR057744">
    <property type="entry name" value="OTAase-like"/>
</dbReference>
<dbReference type="InterPro" id="IPR051781">
    <property type="entry name" value="Metallo-dep_Hydrolase"/>
</dbReference>
<keyword evidence="4" id="KW-1185">Reference proteome</keyword>
<organism evidence="3 4">
    <name type="scientific">Natronospira bacteriovora</name>
    <dbReference type="NCBI Taxonomy" id="3069753"/>
    <lineage>
        <taxon>Bacteria</taxon>
        <taxon>Pseudomonadati</taxon>
        <taxon>Pseudomonadota</taxon>
        <taxon>Gammaproteobacteria</taxon>
        <taxon>Natronospirales</taxon>
        <taxon>Natronospiraceae</taxon>
        <taxon>Natronospira</taxon>
    </lineage>
</organism>
<dbReference type="Gene3D" id="3.20.20.140">
    <property type="entry name" value="Metal-dependent hydrolases"/>
    <property type="match status" value="1"/>
</dbReference>
<feature type="signal peptide" evidence="1">
    <location>
        <begin position="1"/>
        <end position="18"/>
    </location>
</feature>
<evidence type="ECO:0000259" key="2">
    <source>
        <dbReference type="Pfam" id="PF01979"/>
    </source>
</evidence>
<evidence type="ECO:0000256" key="1">
    <source>
        <dbReference type="SAM" id="SignalP"/>
    </source>
</evidence>
<dbReference type="Proteomes" id="UP001239019">
    <property type="component" value="Unassembled WGS sequence"/>
</dbReference>
<feature type="domain" description="Amidohydrolase-related" evidence="2">
    <location>
        <begin position="72"/>
        <end position="422"/>
    </location>
</feature>
<dbReference type="CDD" id="cd01299">
    <property type="entry name" value="Met_dep_hydrolase_A"/>
    <property type="match status" value="1"/>
</dbReference>
<dbReference type="InterPro" id="IPR011059">
    <property type="entry name" value="Metal-dep_hydrolase_composite"/>
</dbReference>
<sequence length="426" mass="46209">MRKCLALLFCFLVTPLQADPLYVHVGQLIDGQSDRLRSGVTLVIEEGRFSAVESGYQSVPEGADYLDLRDRTLMPGLIDTHTHLSSELAPGSYIRRFTENPGDVAFRMVPFAERTLMAGFTTVRELGDSHGLSIALRDAIRAGHVKGPRIHAAGKSLATTGGHADPTNAWADHIQGDPGPRHGVINGPAEAAAGVRHRYKEGADLIKITATGGVLSLADSGENPQFTEEELKAIVETARDYGFHVAAHAHGGEGMKRAIRAGVRSIEHGTYMDREIIRLMRRHGTYYVPTISAGRFVAEMAEDEDFFPPRVREKAAEIGPLIQDTFARAYEAGVRIAFGTDSGVSPHGDNAREFIYMVEAGMPPMAAIQSATRVAAEMMGIADDLGTVAVGKRADLVGVPDNPLEDIGQMLKVNFVMKDGRVYRHE</sequence>
<dbReference type="PANTHER" id="PTHR43135:SF3">
    <property type="entry name" value="ALPHA-D-RIBOSE 1-METHYLPHOSPHONATE 5-TRIPHOSPHATE DIPHOSPHATASE"/>
    <property type="match status" value="1"/>
</dbReference>
<evidence type="ECO:0000313" key="3">
    <source>
        <dbReference type="EMBL" id="MDQ2070629.1"/>
    </source>
</evidence>
<reference evidence="3 4" key="1">
    <citation type="submission" date="2023-08" db="EMBL/GenBank/DDBJ databases">
        <title>Whole-genome sequencing of halo(alkali)philic microorganisms from hypersaline lakes.</title>
        <authorList>
            <person name="Sorokin D.Y."/>
            <person name="Abbas B."/>
            <person name="Merkel A.Y."/>
        </authorList>
    </citation>
    <scope>NUCLEOTIDE SEQUENCE [LARGE SCALE GENOMIC DNA]</scope>
    <source>
        <strain evidence="3 4">AB-CW4</strain>
    </source>
</reference>
<dbReference type="SUPFAM" id="SSF51556">
    <property type="entry name" value="Metallo-dependent hydrolases"/>
    <property type="match status" value="1"/>
</dbReference>
<comment type="caution">
    <text evidence="3">The sequence shown here is derived from an EMBL/GenBank/DDBJ whole genome shotgun (WGS) entry which is preliminary data.</text>
</comment>
<gene>
    <name evidence="3" type="ORF">RBH19_12180</name>
</gene>
<dbReference type="InterPro" id="IPR032466">
    <property type="entry name" value="Metal_Hydrolase"/>
</dbReference>